<comment type="caution">
    <text evidence="1">The sequence shown here is derived from an EMBL/GenBank/DDBJ whole genome shotgun (WGS) entry which is preliminary data.</text>
</comment>
<accession>A0A0F9GPY5</accession>
<organism evidence="1">
    <name type="scientific">marine sediment metagenome</name>
    <dbReference type="NCBI Taxonomy" id="412755"/>
    <lineage>
        <taxon>unclassified sequences</taxon>
        <taxon>metagenomes</taxon>
        <taxon>ecological metagenomes</taxon>
    </lineage>
</organism>
<protein>
    <submittedName>
        <fullName evidence="1">Uncharacterized protein</fullName>
    </submittedName>
</protein>
<feature type="non-terminal residue" evidence="1">
    <location>
        <position position="53"/>
    </location>
</feature>
<proteinExistence type="predicted"/>
<dbReference type="EMBL" id="LAZR01027615">
    <property type="protein sequence ID" value="KKL65187.1"/>
    <property type="molecule type" value="Genomic_DNA"/>
</dbReference>
<gene>
    <name evidence="1" type="ORF">LCGC14_2157540</name>
</gene>
<sequence>MITTRSGTWLDEEGIRKAVAEATIDPLEQCALIVETEAKKLTSRGGKLKLLGR</sequence>
<reference evidence="1" key="1">
    <citation type="journal article" date="2015" name="Nature">
        <title>Complex archaea that bridge the gap between prokaryotes and eukaryotes.</title>
        <authorList>
            <person name="Spang A."/>
            <person name="Saw J.H."/>
            <person name="Jorgensen S.L."/>
            <person name="Zaremba-Niedzwiedzka K."/>
            <person name="Martijn J."/>
            <person name="Lind A.E."/>
            <person name="van Eijk R."/>
            <person name="Schleper C."/>
            <person name="Guy L."/>
            <person name="Ettema T.J."/>
        </authorList>
    </citation>
    <scope>NUCLEOTIDE SEQUENCE</scope>
</reference>
<dbReference type="AlphaFoldDB" id="A0A0F9GPY5"/>
<evidence type="ECO:0000313" key="1">
    <source>
        <dbReference type="EMBL" id="KKL65187.1"/>
    </source>
</evidence>
<name>A0A0F9GPY5_9ZZZZ</name>